<name>A0A1Q9CM69_SYMMI</name>
<keyword evidence="2" id="KW-1185">Reference proteome</keyword>
<protein>
    <submittedName>
        <fullName evidence="1">Uncharacterized protein</fullName>
    </submittedName>
</protein>
<dbReference type="AlphaFoldDB" id="A0A1Q9CM69"/>
<evidence type="ECO:0000313" key="2">
    <source>
        <dbReference type="Proteomes" id="UP000186817"/>
    </source>
</evidence>
<organism evidence="1 2">
    <name type="scientific">Symbiodinium microadriaticum</name>
    <name type="common">Dinoflagellate</name>
    <name type="synonym">Zooxanthella microadriatica</name>
    <dbReference type="NCBI Taxonomy" id="2951"/>
    <lineage>
        <taxon>Eukaryota</taxon>
        <taxon>Sar</taxon>
        <taxon>Alveolata</taxon>
        <taxon>Dinophyceae</taxon>
        <taxon>Suessiales</taxon>
        <taxon>Symbiodiniaceae</taxon>
        <taxon>Symbiodinium</taxon>
    </lineage>
</organism>
<proteinExistence type="predicted"/>
<dbReference type="Proteomes" id="UP000186817">
    <property type="component" value="Unassembled WGS sequence"/>
</dbReference>
<accession>A0A1Q9CM69</accession>
<dbReference type="EMBL" id="LSRX01001074">
    <property type="protein sequence ID" value="OLP84015.1"/>
    <property type="molecule type" value="Genomic_DNA"/>
</dbReference>
<comment type="caution">
    <text evidence="1">The sequence shown here is derived from an EMBL/GenBank/DDBJ whole genome shotgun (WGS) entry which is preliminary data.</text>
</comment>
<dbReference type="OrthoDB" id="8037262at2759"/>
<evidence type="ECO:0000313" key="1">
    <source>
        <dbReference type="EMBL" id="OLP84015.1"/>
    </source>
</evidence>
<sequence length="928" mass="106127">MVDSPSTLSSRNFFWSCESKTVSATLRVRMSPVKRPCDSVRSPNSFMPPLAPSTVFATIKHWTQTNNYAIKNSEQDNQAAQRMQELEEEAAKYKQRLCSAGLQVTPTKALPIQDPASVASSRPVSKTRSKHHLFLHQTPQVINQPRRRLQRGDRKKQYGHMLEEPFNVIKQSGQDPPTSMTSLKTWVTNIKKNLPSPKQKELDQHMQQVQQILEKGIVPELYTFSRFTQPCAVYVKLKFPKLNSAAKHEYNRVAKLRQFKNLKLPKTEISIRYWHDPQNYEHFSTLVLSQHREYIDASAEGHCLIQRWQPKLNYPFVTKELVKKTHDLVPIRQQPHLQRPADTLAKQLFKKLRRRIQGTLQYPSSTCPGRKPTYSVKSNMVQIQAQRIPDIIKFSFDASAFTAIGEVFQQTCGTAMGNQISPILSTCTIVATEITWLRMFDQYVSSVHMADQLWICRYVDNRAIIVDSEELQRNPYIWQLTSWHFYKRYRIEFSLFTKHATGSWKGNRIVLSAYTTLRANEITTKDRNYLKKIGKSIDRDDDYTPTDVHCFLFNKRMHVYYALSPAAAITMAVLEPTTYSPSSSISTTSDEEPNYRIAEDMLTNKTLFKLILKFHHEIRVRLVVIHNEDNLETMQASQHVGDAMDLLAEQHGQAYHTTVIRDYRPHHALFEKLLTPQVVNNLLLANMQIRCTTTAATMDMRLRTCTRALHSFTRACARLKMAVLDSDATTLIFKTYKKMTYKEFLVALSYHWPAAVQLGTVIDFIHLPWKKLVARQAVVNFTSPTACQSCFQILAEAKGRSNMLISDFKQAEHQGLSENLALFLTKAMMLNSFDSQSKPHVFSNGTEIPLSMACAKFLPPEMVLAAITSAAEETKPCVLDNTSIEFPPGLKHSSVQSQFRAKEPGIGIGEDLRDCVHVGEEGVIVFRL</sequence>
<reference evidence="1 2" key="1">
    <citation type="submission" date="2016-02" db="EMBL/GenBank/DDBJ databases">
        <title>Genome analysis of coral dinoflagellate symbionts highlights evolutionary adaptations to a symbiotic lifestyle.</title>
        <authorList>
            <person name="Aranda M."/>
            <person name="Li Y."/>
            <person name="Liew Y.J."/>
            <person name="Baumgarten S."/>
            <person name="Simakov O."/>
            <person name="Wilson M."/>
            <person name="Piel J."/>
            <person name="Ashoor H."/>
            <person name="Bougouffa S."/>
            <person name="Bajic V.B."/>
            <person name="Ryu T."/>
            <person name="Ravasi T."/>
            <person name="Bayer T."/>
            <person name="Micklem G."/>
            <person name="Kim H."/>
            <person name="Bhak J."/>
            <person name="Lajeunesse T.C."/>
            <person name="Voolstra C.R."/>
        </authorList>
    </citation>
    <scope>NUCLEOTIDE SEQUENCE [LARGE SCALE GENOMIC DNA]</scope>
    <source>
        <strain evidence="1 2">CCMP2467</strain>
    </source>
</reference>
<gene>
    <name evidence="1" type="ORF">AK812_SmicGene35156</name>
</gene>